<feature type="active site" description="Acyl-thioester intermediate" evidence="2">
    <location>
        <position position="215"/>
    </location>
</feature>
<dbReference type="Gene3D" id="2.40.260.10">
    <property type="entry name" value="Sortase"/>
    <property type="match status" value="1"/>
</dbReference>
<dbReference type="InterPro" id="IPR042002">
    <property type="entry name" value="Sortase_C"/>
</dbReference>
<reference evidence="4 5" key="1">
    <citation type="submission" date="2016-11" db="EMBL/GenBank/DDBJ databases">
        <authorList>
            <person name="Jaros S."/>
            <person name="Januszkiewicz K."/>
            <person name="Wedrychowicz H."/>
        </authorList>
    </citation>
    <scope>NUCLEOTIDE SEQUENCE [LARGE SCALE GENOMIC DNA]</scope>
    <source>
        <strain evidence="4 5">DSM 12906</strain>
    </source>
</reference>
<dbReference type="Proteomes" id="UP000184512">
    <property type="component" value="Unassembled WGS sequence"/>
</dbReference>
<name>A0A1M6LWH1_9ACTN</name>
<dbReference type="NCBIfam" id="NF033745">
    <property type="entry name" value="class_C_sortase"/>
    <property type="match status" value="1"/>
</dbReference>
<dbReference type="CDD" id="cd05827">
    <property type="entry name" value="Sortase_C"/>
    <property type="match status" value="1"/>
</dbReference>
<evidence type="ECO:0000256" key="1">
    <source>
        <dbReference type="ARBA" id="ARBA00022801"/>
    </source>
</evidence>
<keyword evidence="5" id="KW-1185">Reference proteome</keyword>
<dbReference type="InterPro" id="IPR005754">
    <property type="entry name" value="Sortase"/>
</dbReference>
<dbReference type="EMBL" id="FQZG01000076">
    <property type="protein sequence ID" value="SHJ75500.1"/>
    <property type="molecule type" value="Genomic_DNA"/>
</dbReference>
<evidence type="ECO:0000313" key="5">
    <source>
        <dbReference type="Proteomes" id="UP000184512"/>
    </source>
</evidence>
<sequence>MSAIAALVILAGTCVFLYPYAASWFSQKEQSRVTEVAMESMAQPPNNDELKRAQLLERAHAYNEALASGAVFRANESVATGDGRSSDESFVYEDILSVTDGGFMGRLRYDALNIDLPIYHGTADETLARGVGHLEGTSLPVGGVGTRSVLTAHRGLPEATLFNDLDKAKVGDTFTVSVLDQVLTYRVFETQVIEPDQTKAILADPDRDMVTLVTCTPLGINSHRILVTAERITPTPIEDVVKAADPPNLPGFPWWAVVLGGVVVVLSLYVWRSGYPGRRRVAG</sequence>
<protein>
    <submittedName>
        <fullName evidence="4">Sortase A</fullName>
    </submittedName>
</protein>
<dbReference type="InterPro" id="IPR023365">
    <property type="entry name" value="Sortase_dom-sf"/>
</dbReference>
<evidence type="ECO:0000313" key="4">
    <source>
        <dbReference type="EMBL" id="SHJ75500.1"/>
    </source>
</evidence>
<feature type="active site" description="Proton donor/acceptor" evidence="2">
    <location>
        <position position="153"/>
    </location>
</feature>
<proteinExistence type="predicted"/>
<feature type="transmembrane region" description="Helical" evidence="3">
    <location>
        <begin position="252"/>
        <end position="271"/>
    </location>
</feature>
<accession>A0A1M6LWH1</accession>
<evidence type="ECO:0000256" key="3">
    <source>
        <dbReference type="SAM" id="Phobius"/>
    </source>
</evidence>
<keyword evidence="3" id="KW-1133">Transmembrane helix</keyword>
<dbReference type="NCBIfam" id="TIGR01076">
    <property type="entry name" value="sortase_fam"/>
    <property type="match status" value="1"/>
</dbReference>
<gene>
    <name evidence="4" type="ORF">SAMN02745244_03185</name>
</gene>
<organism evidence="4 5">
    <name type="scientific">Tessaracoccus bendigoensis DSM 12906</name>
    <dbReference type="NCBI Taxonomy" id="1123357"/>
    <lineage>
        <taxon>Bacteria</taxon>
        <taxon>Bacillati</taxon>
        <taxon>Actinomycetota</taxon>
        <taxon>Actinomycetes</taxon>
        <taxon>Propionibacteriales</taxon>
        <taxon>Propionibacteriaceae</taxon>
        <taxon>Tessaracoccus</taxon>
    </lineage>
</organism>
<keyword evidence="3" id="KW-0812">Transmembrane</keyword>
<dbReference type="AlphaFoldDB" id="A0A1M6LWH1"/>
<keyword evidence="1" id="KW-0378">Hydrolase</keyword>
<dbReference type="STRING" id="1123357.SAMN02745244_03185"/>
<keyword evidence="3" id="KW-0472">Membrane</keyword>
<evidence type="ECO:0000256" key="2">
    <source>
        <dbReference type="PIRSR" id="PIRSR605754-1"/>
    </source>
</evidence>
<dbReference type="Pfam" id="PF04203">
    <property type="entry name" value="Sortase"/>
    <property type="match status" value="1"/>
</dbReference>
<dbReference type="SUPFAM" id="SSF63817">
    <property type="entry name" value="Sortase"/>
    <property type="match status" value="1"/>
</dbReference>
<dbReference type="GO" id="GO:0016787">
    <property type="term" value="F:hydrolase activity"/>
    <property type="evidence" value="ECO:0007669"/>
    <property type="project" value="UniProtKB-KW"/>
</dbReference>